<evidence type="ECO:0000313" key="1">
    <source>
        <dbReference type="EMBL" id="MEA5581105.1"/>
    </source>
</evidence>
<protein>
    <submittedName>
        <fullName evidence="1">Uncharacterized protein</fullName>
    </submittedName>
</protein>
<dbReference type="Proteomes" id="UP001302120">
    <property type="component" value="Unassembled WGS sequence"/>
</dbReference>
<name>A0ABU5UC56_9CYAN</name>
<accession>A0ABU5UC56</accession>
<gene>
    <name evidence="1" type="ORF">VB620_07100</name>
</gene>
<sequence length="205" mass="22986">MSELKSLEFSPPKPCYESIAYFDNDKGQKFIIKVSSYDQASVEEYTKNLQAHLEYVSENVTVTSNLATENTFIEEETETDPTETQLQNSLEIVIKANQPLGMEQPKSLSFRLSNLMESVDIDEKEIKFAKIFPAQQGTKITIKVTRGIVSAQLLKDKKPVPRQKIEIAAGDEKHFEIPVNSSDKYSVAITGIAKITSEYEINGNA</sequence>
<dbReference type="RefSeq" id="WP_323195438.1">
    <property type="nucleotide sequence ID" value="NZ_JAYGHG010000007.1"/>
</dbReference>
<comment type="caution">
    <text evidence="1">The sequence shown here is derived from an EMBL/GenBank/DDBJ whole genome shotgun (WGS) entry which is preliminary data.</text>
</comment>
<proteinExistence type="predicted"/>
<reference evidence="1 2" key="1">
    <citation type="submission" date="2023-12" db="EMBL/GenBank/DDBJ databases">
        <title>Baltic Sea Cyanobacteria.</title>
        <authorList>
            <person name="Delbaje E."/>
            <person name="Fewer D.P."/>
            <person name="Shishido T.K."/>
        </authorList>
    </citation>
    <scope>NUCLEOTIDE SEQUENCE [LARGE SCALE GENOMIC DNA]</scope>
    <source>
        <strain evidence="1 2">UHCC-0300</strain>
    </source>
</reference>
<evidence type="ECO:0000313" key="2">
    <source>
        <dbReference type="Proteomes" id="UP001302120"/>
    </source>
</evidence>
<dbReference type="EMBL" id="JAYGHG010000007">
    <property type="protein sequence ID" value="MEA5581105.1"/>
    <property type="molecule type" value="Genomic_DNA"/>
</dbReference>
<organism evidence="1 2">
    <name type="scientific">Nodularia harveyana UHCC-0300</name>
    <dbReference type="NCBI Taxonomy" id="2974287"/>
    <lineage>
        <taxon>Bacteria</taxon>
        <taxon>Bacillati</taxon>
        <taxon>Cyanobacteriota</taxon>
        <taxon>Cyanophyceae</taxon>
        <taxon>Nostocales</taxon>
        <taxon>Nodulariaceae</taxon>
        <taxon>Nodularia</taxon>
    </lineage>
</organism>
<keyword evidence="2" id="KW-1185">Reference proteome</keyword>